<dbReference type="PANTHER" id="PTHR46066:SF2">
    <property type="entry name" value="CHITINASE DOMAIN-CONTAINING PROTEIN 1"/>
    <property type="match status" value="1"/>
</dbReference>
<dbReference type="Proteomes" id="UP000658225">
    <property type="component" value="Unassembled WGS sequence"/>
</dbReference>
<dbReference type="Pfam" id="PF01476">
    <property type="entry name" value="LysM"/>
    <property type="match status" value="2"/>
</dbReference>
<comment type="caution">
    <text evidence="5">The sequence shown here is derived from an EMBL/GenBank/DDBJ whole genome shotgun (WGS) entry which is preliminary data.</text>
</comment>
<dbReference type="Gene3D" id="3.10.350.10">
    <property type="entry name" value="LysM domain"/>
    <property type="match status" value="2"/>
</dbReference>
<evidence type="ECO:0000313" key="6">
    <source>
        <dbReference type="Proteomes" id="UP000658225"/>
    </source>
</evidence>
<dbReference type="PROSITE" id="PS51782">
    <property type="entry name" value="LYSM"/>
    <property type="match status" value="2"/>
</dbReference>
<evidence type="ECO:0000259" key="3">
    <source>
        <dbReference type="PROSITE" id="PS51782"/>
    </source>
</evidence>
<dbReference type="InterPro" id="IPR017853">
    <property type="entry name" value="GH"/>
</dbReference>
<dbReference type="InterPro" id="IPR029070">
    <property type="entry name" value="Chitinase_insertion_sf"/>
</dbReference>
<dbReference type="InterPro" id="IPR036779">
    <property type="entry name" value="LysM_dom_sf"/>
</dbReference>
<dbReference type="PROSITE" id="PS51910">
    <property type="entry name" value="GH18_2"/>
    <property type="match status" value="1"/>
</dbReference>
<evidence type="ECO:0000256" key="1">
    <source>
        <dbReference type="ARBA" id="ARBA00022801"/>
    </source>
</evidence>
<dbReference type="PANTHER" id="PTHR46066">
    <property type="entry name" value="CHITINASE DOMAIN-CONTAINING PROTEIN 1 FAMILY MEMBER"/>
    <property type="match status" value="1"/>
</dbReference>
<reference evidence="5" key="1">
    <citation type="submission" date="2020-10" db="EMBL/GenBank/DDBJ databases">
        <title>Genomic Encyclopedia of Type Strains, Phase IV (KMG-IV): sequencing the most valuable type-strain genomes for metagenomic binning, comparative biology and taxonomic classification.</title>
        <authorList>
            <person name="Goeker M."/>
        </authorList>
    </citation>
    <scope>NUCLEOTIDE SEQUENCE</scope>
    <source>
        <strain evidence="5">DSM 13886</strain>
    </source>
</reference>
<dbReference type="SMART" id="SM00636">
    <property type="entry name" value="Glyco_18"/>
    <property type="match status" value="1"/>
</dbReference>
<dbReference type="Gene3D" id="3.10.50.10">
    <property type="match status" value="1"/>
</dbReference>
<sequence>MQIHVVQKGQSLYGIGQAYGIPYQGIALANEIPDPSRLVVGQALVIPIVGSYHWVQPGQSLYSISKLYGLTVNELATVNGLSTSSILHIGQRLYIPPRPKSTIDALLYVEPRTPVSQTMIDEVKRRVDSLTYLAMFSYEAKRDGSLKAPTIDNIPSIARSAGAANALVVTNLENFAFNADLAHALFTDEAAQNQLFGNLIQVANEIGYKDIHFDFEMLHPEDRELYNSFLRKARDRFHAAGFTISTALAPKTSDVKTGIYGAHDYAAHGKIVDFVSLMTYEWGYTYSDPQAVSPIKPVQEVVEYAVSQIPRDKIFLGQNLYGYDWSQPYPSQGGVAAKALSPQQAIAIAVRQNADIQYDYVAQAPHFKYTDDKGVHHEVWFEDARSIQAKFDLIKQFKLRGIMYWKLGLAFPQNWLLLQDNFKIRKIT</sequence>
<evidence type="ECO:0000256" key="2">
    <source>
        <dbReference type="ARBA" id="ARBA00023295"/>
    </source>
</evidence>
<dbReference type="GO" id="GO:0012505">
    <property type="term" value="C:endomembrane system"/>
    <property type="evidence" value="ECO:0007669"/>
    <property type="project" value="TreeGrafter"/>
</dbReference>
<evidence type="ECO:0000259" key="4">
    <source>
        <dbReference type="PROSITE" id="PS51910"/>
    </source>
</evidence>
<keyword evidence="1" id="KW-0378">Hydrolase</keyword>
<gene>
    <name evidence="5" type="ORF">H4683_001295</name>
</gene>
<protein>
    <submittedName>
        <fullName evidence="5">Spore germination protein</fullName>
    </submittedName>
</protein>
<feature type="domain" description="LysM" evidence="3">
    <location>
        <begin position="51"/>
        <end position="95"/>
    </location>
</feature>
<dbReference type="CDD" id="cd02874">
    <property type="entry name" value="GH18_CFLE_spore_hydrolase"/>
    <property type="match status" value="1"/>
</dbReference>
<dbReference type="GO" id="GO:0005975">
    <property type="term" value="P:carbohydrate metabolic process"/>
    <property type="evidence" value="ECO:0007669"/>
    <property type="project" value="InterPro"/>
</dbReference>
<dbReference type="GO" id="GO:0008061">
    <property type="term" value="F:chitin binding"/>
    <property type="evidence" value="ECO:0007669"/>
    <property type="project" value="InterPro"/>
</dbReference>
<dbReference type="Pfam" id="PF00704">
    <property type="entry name" value="Glyco_hydro_18"/>
    <property type="match status" value="1"/>
</dbReference>
<dbReference type="EMBL" id="JADBEL010000005">
    <property type="protein sequence ID" value="MBE1554220.1"/>
    <property type="molecule type" value="Genomic_DNA"/>
</dbReference>
<dbReference type="InterPro" id="IPR011583">
    <property type="entry name" value="Chitinase_II/V-like_cat"/>
</dbReference>
<dbReference type="CDD" id="cd00118">
    <property type="entry name" value="LysM"/>
    <property type="match status" value="2"/>
</dbReference>
<organism evidence="5 6">
    <name type="scientific">Sporosarcina limicola</name>
    <dbReference type="NCBI Taxonomy" id="34101"/>
    <lineage>
        <taxon>Bacteria</taxon>
        <taxon>Bacillati</taxon>
        <taxon>Bacillota</taxon>
        <taxon>Bacilli</taxon>
        <taxon>Bacillales</taxon>
        <taxon>Caryophanaceae</taxon>
        <taxon>Sporosarcina</taxon>
    </lineage>
</organism>
<feature type="domain" description="LysM" evidence="3">
    <location>
        <begin position="2"/>
        <end position="46"/>
    </location>
</feature>
<dbReference type="SUPFAM" id="SSF54106">
    <property type="entry name" value="LysM domain"/>
    <property type="match status" value="2"/>
</dbReference>
<dbReference type="RefSeq" id="WP_192598018.1">
    <property type="nucleotide sequence ID" value="NZ_JADBEL010000005.1"/>
</dbReference>
<proteinExistence type="predicted"/>
<name>A0A927RCC4_9BACL</name>
<dbReference type="AlphaFoldDB" id="A0A927RCC4"/>
<dbReference type="GO" id="GO:0070492">
    <property type="term" value="F:oligosaccharide binding"/>
    <property type="evidence" value="ECO:0007669"/>
    <property type="project" value="TreeGrafter"/>
</dbReference>
<dbReference type="GO" id="GO:0016798">
    <property type="term" value="F:hydrolase activity, acting on glycosyl bonds"/>
    <property type="evidence" value="ECO:0007669"/>
    <property type="project" value="UniProtKB-KW"/>
</dbReference>
<keyword evidence="6" id="KW-1185">Reference proteome</keyword>
<keyword evidence="2" id="KW-0326">Glycosidase</keyword>
<dbReference type="SMART" id="SM00257">
    <property type="entry name" value="LysM"/>
    <property type="match status" value="2"/>
</dbReference>
<dbReference type="InterPro" id="IPR018392">
    <property type="entry name" value="LysM"/>
</dbReference>
<feature type="domain" description="GH18" evidence="4">
    <location>
        <begin position="103"/>
        <end position="428"/>
    </location>
</feature>
<dbReference type="InterPro" id="IPR001223">
    <property type="entry name" value="Glyco_hydro18_cat"/>
</dbReference>
<dbReference type="SUPFAM" id="SSF51445">
    <property type="entry name" value="(Trans)glycosidases"/>
    <property type="match status" value="1"/>
</dbReference>
<evidence type="ECO:0000313" key="5">
    <source>
        <dbReference type="EMBL" id="MBE1554220.1"/>
    </source>
</evidence>
<accession>A0A927RCC4</accession>
<dbReference type="InterPro" id="IPR041704">
    <property type="entry name" value="CFLE_GH18"/>
</dbReference>
<dbReference type="Gene3D" id="3.20.20.80">
    <property type="entry name" value="Glycosidases"/>
    <property type="match status" value="1"/>
</dbReference>